<name>A0A916ZL13_9SPHN</name>
<gene>
    <name evidence="1" type="ORF">GCM10011529_05200</name>
</gene>
<dbReference type="Proteomes" id="UP000635071">
    <property type="component" value="Unassembled WGS sequence"/>
</dbReference>
<dbReference type="EMBL" id="BMJM01000001">
    <property type="protein sequence ID" value="GGE01786.1"/>
    <property type="molecule type" value="Genomic_DNA"/>
</dbReference>
<sequence>MRATRPILSFLLNGYLHRLPNFRGKWRLLRPLARFLDGTPVRSRYGVTLSLAVNDRTN</sequence>
<dbReference type="AlphaFoldDB" id="A0A916ZL13"/>
<proteinExistence type="predicted"/>
<evidence type="ECO:0000313" key="1">
    <source>
        <dbReference type="EMBL" id="GGE01786.1"/>
    </source>
</evidence>
<reference evidence="1" key="1">
    <citation type="journal article" date="2014" name="Int. J. Syst. Evol. Microbiol.">
        <title>Complete genome sequence of Corynebacterium casei LMG S-19264T (=DSM 44701T), isolated from a smear-ripened cheese.</title>
        <authorList>
            <consortium name="US DOE Joint Genome Institute (JGI-PGF)"/>
            <person name="Walter F."/>
            <person name="Albersmeier A."/>
            <person name="Kalinowski J."/>
            <person name="Ruckert C."/>
        </authorList>
    </citation>
    <scope>NUCLEOTIDE SEQUENCE</scope>
    <source>
        <strain evidence="1">CGMCC 1.15519</strain>
    </source>
</reference>
<keyword evidence="2" id="KW-1185">Reference proteome</keyword>
<organism evidence="1 2">
    <name type="scientific">Sandarakinorhabdus glacialis</name>
    <dbReference type="NCBI Taxonomy" id="1614636"/>
    <lineage>
        <taxon>Bacteria</taxon>
        <taxon>Pseudomonadati</taxon>
        <taxon>Pseudomonadota</taxon>
        <taxon>Alphaproteobacteria</taxon>
        <taxon>Sphingomonadales</taxon>
        <taxon>Sphingosinicellaceae</taxon>
        <taxon>Sandarakinorhabdus</taxon>
    </lineage>
</organism>
<accession>A0A916ZL13</accession>
<protein>
    <submittedName>
        <fullName evidence="1">Uncharacterized protein</fullName>
    </submittedName>
</protein>
<reference evidence="1" key="2">
    <citation type="submission" date="2020-09" db="EMBL/GenBank/DDBJ databases">
        <authorList>
            <person name="Sun Q."/>
            <person name="Zhou Y."/>
        </authorList>
    </citation>
    <scope>NUCLEOTIDE SEQUENCE</scope>
    <source>
        <strain evidence="1">CGMCC 1.15519</strain>
    </source>
</reference>
<dbReference type="RefSeq" id="WP_188761337.1">
    <property type="nucleotide sequence ID" value="NZ_BMJM01000001.1"/>
</dbReference>
<evidence type="ECO:0000313" key="2">
    <source>
        <dbReference type="Proteomes" id="UP000635071"/>
    </source>
</evidence>
<comment type="caution">
    <text evidence="1">The sequence shown here is derived from an EMBL/GenBank/DDBJ whole genome shotgun (WGS) entry which is preliminary data.</text>
</comment>